<accession>A0A1X7V755</accession>
<reference evidence="2" key="1">
    <citation type="submission" date="2017-05" db="UniProtKB">
        <authorList>
            <consortium name="EnsemblMetazoa"/>
        </authorList>
    </citation>
    <scope>IDENTIFICATION</scope>
</reference>
<protein>
    <submittedName>
        <fullName evidence="2">Uncharacterized protein</fullName>
    </submittedName>
</protein>
<sequence>MPSCSSTPQLTPSDTDSISDSHQLNSTPSRSSTSLLAKKTSGFEIPIFRHETQKNLKFEILTERDRRYIIRTLATMLLSTVPHPSMSDCAIPAKALIQSYPLLAHSTEENHMCVNVNRGESDEKRPKRAKMEVNKGKHLYLDDVQSIVVDDEVSFDRNFKKLFAEAQKKFDRITGLSNSMEKFVMEWKSSWMKAILNVSKEEGFIILPTIDDSTDDDDDLISLGAFKHLIKLTTSKRKKDTLLHILLSVKSGTPHDEIVGISNQPMIVSLYDSEDPSRNNYYIMVEQELLQETRSFKEAIFLLVAIHYIFN</sequence>
<organism evidence="2">
    <name type="scientific">Amphimedon queenslandica</name>
    <name type="common">Sponge</name>
    <dbReference type="NCBI Taxonomy" id="400682"/>
    <lineage>
        <taxon>Eukaryota</taxon>
        <taxon>Metazoa</taxon>
        <taxon>Porifera</taxon>
        <taxon>Demospongiae</taxon>
        <taxon>Heteroscleromorpha</taxon>
        <taxon>Haplosclerida</taxon>
        <taxon>Niphatidae</taxon>
        <taxon>Amphimedon</taxon>
    </lineage>
</organism>
<evidence type="ECO:0000313" key="2">
    <source>
        <dbReference type="EnsemblMetazoa" id="Aqu2.1.35818_001"/>
    </source>
</evidence>
<proteinExistence type="predicted"/>
<name>A0A1X7V755_AMPQE</name>
<feature type="region of interest" description="Disordered" evidence="1">
    <location>
        <begin position="1"/>
        <end position="35"/>
    </location>
</feature>
<dbReference type="InParanoid" id="A0A1X7V755"/>
<evidence type="ECO:0000256" key="1">
    <source>
        <dbReference type="SAM" id="MobiDB-lite"/>
    </source>
</evidence>
<dbReference type="EnsemblMetazoa" id="Aqu2.1.35818_001">
    <property type="protein sequence ID" value="Aqu2.1.35818_001"/>
    <property type="gene ID" value="Aqu2.1.35818"/>
</dbReference>
<dbReference type="AlphaFoldDB" id="A0A1X7V755"/>